<proteinExistence type="predicted"/>
<reference evidence="1 2" key="1">
    <citation type="journal article" date="2014" name="Int. J. Syst. Evol. Microbiol.">
        <title>Complete genome sequence of Corynebacterium casei LMG S-19264T (=DSM 44701T), isolated from a smear-ripened cheese.</title>
        <authorList>
            <consortium name="US DOE Joint Genome Institute (JGI-PGF)"/>
            <person name="Walter F."/>
            <person name="Albersmeier A."/>
            <person name="Kalinowski J."/>
            <person name="Ruckert C."/>
        </authorList>
    </citation>
    <scope>NUCLEOTIDE SEQUENCE [LARGE SCALE GENOMIC DNA]</scope>
    <source>
        <strain evidence="1 2">CGMCC 1.7286</strain>
    </source>
</reference>
<dbReference type="AlphaFoldDB" id="A0A917ZSM6"/>
<comment type="caution">
    <text evidence="1">The sequence shown here is derived from an EMBL/GenBank/DDBJ whole genome shotgun (WGS) entry which is preliminary data.</text>
</comment>
<evidence type="ECO:0000313" key="1">
    <source>
        <dbReference type="EMBL" id="GGO89079.1"/>
    </source>
</evidence>
<dbReference type="EMBL" id="BMLT01000021">
    <property type="protein sequence ID" value="GGO89079.1"/>
    <property type="molecule type" value="Genomic_DNA"/>
</dbReference>
<organism evidence="1 2">
    <name type="scientific">Marinobacterium nitratireducens</name>
    <dbReference type="NCBI Taxonomy" id="518897"/>
    <lineage>
        <taxon>Bacteria</taxon>
        <taxon>Pseudomonadati</taxon>
        <taxon>Pseudomonadota</taxon>
        <taxon>Gammaproteobacteria</taxon>
        <taxon>Oceanospirillales</taxon>
        <taxon>Oceanospirillaceae</taxon>
        <taxon>Marinobacterium</taxon>
    </lineage>
</organism>
<protein>
    <submittedName>
        <fullName evidence="1">Uncharacterized protein</fullName>
    </submittedName>
</protein>
<dbReference type="RefSeq" id="WP_188862993.1">
    <property type="nucleotide sequence ID" value="NZ_BMLT01000021.1"/>
</dbReference>
<sequence length="150" mass="17015">MSDSKRVEKLVEVYLGWLLSTDAEAGWHQPRDYRGDVRLPGGGGYDQADVKMINEIRWLREPHALLPLAKSLIGRLNPKHSIPLIVHHRYAGTINPATGRYWTDNAIALELGVRLKQYRHRRYHAMVKLGQWLREAEGAKVISGDNEAAA</sequence>
<gene>
    <name evidence="1" type="ORF">GCM10011348_45990</name>
</gene>
<accession>A0A917ZSM6</accession>
<evidence type="ECO:0000313" key="2">
    <source>
        <dbReference type="Proteomes" id="UP000599578"/>
    </source>
</evidence>
<name>A0A917ZSM6_9GAMM</name>
<dbReference type="Proteomes" id="UP000599578">
    <property type="component" value="Unassembled WGS sequence"/>
</dbReference>
<keyword evidence="2" id="KW-1185">Reference proteome</keyword>